<dbReference type="GO" id="GO:0006412">
    <property type="term" value="P:translation"/>
    <property type="evidence" value="ECO:0007669"/>
    <property type="project" value="TreeGrafter"/>
</dbReference>
<proteinExistence type="inferred from homology"/>
<dbReference type="PANTHER" id="PTHR21244">
    <property type="entry name" value="MITOCHONDRIAL 28S RIBOSOMAL PROTEIN S24"/>
    <property type="match status" value="1"/>
</dbReference>
<dbReference type="GO" id="GO:0005739">
    <property type="term" value="C:mitochondrion"/>
    <property type="evidence" value="ECO:0007669"/>
    <property type="project" value="UniProtKB-SubCell"/>
</dbReference>
<dbReference type="Proteomes" id="UP000271974">
    <property type="component" value="Unassembled WGS sequence"/>
</dbReference>
<dbReference type="GO" id="GO:0005840">
    <property type="term" value="C:ribosome"/>
    <property type="evidence" value="ECO:0007669"/>
    <property type="project" value="UniProtKB-KW"/>
</dbReference>
<name>A0A433TE29_ELYCH</name>
<accession>A0A433TE29</accession>
<comment type="caution">
    <text evidence="7">The sequence shown here is derived from an EMBL/GenBank/DDBJ whole genome shotgun (WGS) entry which is preliminary data.</text>
</comment>
<evidence type="ECO:0000256" key="6">
    <source>
        <dbReference type="ARBA" id="ARBA00023274"/>
    </source>
</evidence>
<keyword evidence="8" id="KW-1185">Reference proteome</keyword>
<reference evidence="7 8" key="1">
    <citation type="submission" date="2019-01" db="EMBL/GenBank/DDBJ databases">
        <title>A draft genome assembly of the solar-powered sea slug Elysia chlorotica.</title>
        <authorList>
            <person name="Cai H."/>
            <person name="Li Q."/>
            <person name="Fang X."/>
            <person name="Li J."/>
            <person name="Curtis N.E."/>
            <person name="Altenburger A."/>
            <person name="Shibata T."/>
            <person name="Feng M."/>
            <person name="Maeda T."/>
            <person name="Schwartz J.A."/>
            <person name="Shigenobu S."/>
            <person name="Lundholm N."/>
            <person name="Nishiyama T."/>
            <person name="Yang H."/>
            <person name="Hasebe M."/>
            <person name="Li S."/>
            <person name="Pierce S.K."/>
            <person name="Wang J."/>
        </authorList>
    </citation>
    <scope>NUCLEOTIDE SEQUENCE [LARGE SCALE GENOMIC DNA]</scope>
    <source>
        <strain evidence="7">EC2010</strain>
        <tissue evidence="7">Whole organism of an adult</tissue>
    </source>
</reference>
<dbReference type="GO" id="GO:1990904">
    <property type="term" value="C:ribonucleoprotein complex"/>
    <property type="evidence" value="ECO:0007669"/>
    <property type="project" value="UniProtKB-KW"/>
</dbReference>
<dbReference type="InterPro" id="IPR026146">
    <property type="entry name" value="Ribosomal_uS3m"/>
</dbReference>
<keyword evidence="4" id="KW-0689">Ribosomal protein</keyword>
<sequence length="172" mass="20134">MSVIMLQTQGFCRLKTSLSHTWQTSRWISSTASLCKNRKSGVPKITPFRTKQLTYEEAIPPSRMNVRKGWLSFNTGNLHEEKRAAQTTFEDFLVRRFLTGTWHRSLTSEVVIKRRHNTIVLSFLVSMERMLPRQVYFLQGYSETMLSGWLKMPVKIELQTVASQRDMIFKKI</sequence>
<keyword evidence="3" id="KW-0809">Transit peptide</keyword>
<dbReference type="PANTHER" id="PTHR21244:SF1">
    <property type="entry name" value="SMALL RIBOSOMAL SUBUNIT PROTEIN US3M"/>
    <property type="match status" value="1"/>
</dbReference>
<dbReference type="OrthoDB" id="5950413at2759"/>
<keyword evidence="6" id="KW-0687">Ribonucleoprotein</keyword>
<evidence type="ECO:0000313" key="8">
    <source>
        <dbReference type="Proteomes" id="UP000271974"/>
    </source>
</evidence>
<keyword evidence="5" id="KW-0496">Mitochondrion</keyword>
<dbReference type="STRING" id="188477.A0A433TE29"/>
<evidence type="ECO:0000256" key="3">
    <source>
        <dbReference type="ARBA" id="ARBA00022946"/>
    </source>
</evidence>
<evidence type="ECO:0000256" key="4">
    <source>
        <dbReference type="ARBA" id="ARBA00022980"/>
    </source>
</evidence>
<comment type="similarity">
    <text evidence="2">Belongs to the universal ribosomal protein uS3 family.</text>
</comment>
<dbReference type="EMBL" id="RQTK01000424">
    <property type="protein sequence ID" value="RUS79857.1"/>
    <property type="molecule type" value="Genomic_DNA"/>
</dbReference>
<dbReference type="Pfam" id="PF14955">
    <property type="entry name" value="MRP-S24"/>
    <property type="match status" value="1"/>
</dbReference>
<organism evidence="7 8">
    <name type="scientific">Elysia chlorotica</name>
    <name type="common">Eastern emerald elysia</name>
    <name type="synonym">Sea slug</name>
    <dbReference type="NCBI Taxonomy" id="188477"/>
    <lineage>
        <taxon>Eukaryota</taxon>
        <taxon>Metazoa</taxon>
        <taxon>Spiralia</taxon>
        <taxon>Lophotrochozoa</taxon>
        <taxon>Mollusca</taxon>
        <taxon>Gastropoda</taxon>
        <taxon>Heterobranchia</taxon>
        <taxon>Euthyneura</taxon>
        <taxon>Panpulmonata</taxon>
        <taxon>Sacoglossa</taxon>
        <taxon>Placobranchoidea</taxon>
        <taxon>Plakobranchidae</taxon>
        <taxon>Elysia</taxon>
    </lineage>
</organism>
<comment type="subcellular location">
    <subcellularLocation>
        <location evidence="1">Mitochondrion</location>
    </subcellularLocation>
</comment>
<gene>
    <name evidence="7" type="ORF">EGW08_012383</name>
</gene>
<evidence type="ECO:0000256" key="1">
    <source>
        <dbReference type="ARBA" id="ARBA00004173"/>
    </source>
</evidence>
<dbReference type="AlphaFoldDB" id="A0A433TE29"/>
<evidence type="ECO:0000256" key="2">
    <source>
        <dbReference type="ARBA" id="ARBA00010761"/>
    </source>
</evidence>
<evidence type="ECO:0000256" key="5">
    <source>
        <dbReference type="ARBA" id="ARBA00023128"/>
    </source>
</evidence>
<protein>
    <submittedName>
        <fullName evidence="7">Uncharacterized protein</fullName>
    </submittedName>
</protein>
<evidence type="ECO:0000313" key="7">
    <source>
        <dbReference type="EMBL" id="RUS79857.1"/>
    </source>
</evidence>